<keyword evidence="1" id="KW-0472">Membrane</keyword>
<dbReference type="OrthoDB" id="5244801at2"/>
<sequence length="77" mass="8427">MSENEQNVPPVGEEIHLPGGSLQPLLLTIGTTLALLGITFSWYVCAFGVILSVAVIVRWIQDTRKEIESFPADLGHH</sequence>
<dbReference type="EMBL" id="PYYB01000002">
    <property type="protein sequence ID" value="PTL56341.1"/>
    <property type="molecule type" value="Genomic_DNA"/>
</dbReference>
<gene>
    <name evidence="2" type="ORF">C7Y72_15335</name>
</gene>
<keyword evidence="1" id="KW-0812">Transmembrane</keyword>
<reference evidence="2 3" key="1">
    <citation type="submission" date="2018-03" db="EMBL/GenBank/DDBJ databases">
        <title>Aquarubrobacter algicola gen. nov., sp. nov., a novel actinobacterium isolated from shallow eutrophic lake during the end of cyanobacterial harmful algal blooms.</title>
        <authorList>
            <person name="Chun S.J."/>
        </authorList>
    </citation>
    <scope>NUCLEOTIDE SEQUENCE [LARGE SCALE GENOMIC DNA]</scope>
    <source>
        <strain evidence="2 3">Seoho-28</strain>
    </source>
</reference>
<accession>A0A2T4UEX7</accession>
<dbReference type="Proteomes" id="UP000240739">
    <property type="component" value="Unassembled WGS sequence"/>
</dbReference>
<proteinExistence type="predicted"/>
<organism evidence="2 3">
    <name type="scientific">Paraconexibacter algicola</name>
    <dbReference type="NCBI Taxonomy" id="2133960"/>
    <lineage>
        <taxon>Bacteria</taxon>
        <taxon>Bacillati</taxon>
        <taxon>Actinomycetota</taxon>
        <taxon>Thermoleophilia</taxon>
        <taxon>Solirubrobacterales</taxon>
        <taxon>Paraconexibacteraceae</taxon>
        <taxon>Paraconexibacter</taxon>
    </lineage>
</organism>
<name>A0A2T4UEX7_9ACTN</name>
<dbReference type="RefSeq" id="WP_107570060.1">
    <property type="nucleotide sequence ID" value="NZ_PYYB01000002.1"/>
</dbReference>
<keyword evidence="1" id="KW-1133">Transmembrane helix</keyword>
<evidence type="ECO:0008006" key="4">
    <source>
        <dbReference type="Google" id="ProtNLM"/>
    </source>
</evidence>
<keyword evidence="3" id="KW-1185">Reference proteome</keyword>
<evidence type="ECO:0000313" key="3">
    <source>
        <dbReference type="Proteomes" id="UP000240739"/>
    </source>
</evidence>
<evidence type="ECO:0000256" key="1">
    <source>
        <dbReference type="SAM" id="Phobius"/>
    </source>
</evidence>
<evidence type="ECO:0000313" key="2">
    <source>
        <dbReference type="EMBL" id="PTL56341.1"/>
    </source>
</evidence>
<dbReference type="Gene3D" id="1.10.287.70">
    <property type="match status" value="1"/>
</dbReference>
<feature type="transmembrane region" description="Helical" evidence="1">
    <location>
        <begin position="33"/>
        <end position="57"/>
    </location>
</feature>
<protein>
    <recommendedName>
        <fullName evidence="4">Cytochrome c oxidase polypeptide IV</fullName>
    </recommendedName>
</protein>
<comment type="caution">
    <text evidence="2">The sequence shown here is derived from an EMBL/GenBank/DDBJ whole genome shotgun (WGS) entry which is preliminary data.</text>
</comment>
<dbReference type="AlphaFoldDB" id="A0A2T4UEX7"/>